<feature type="compositionally biased region" description="Low complexity" evidence="2">
    <location>
        <begin position="135"/>
        <end position="153"/>
    </location>
</feature>
<evidence type="ECO:0000256" key="1">
    <source>
        <dbReference type="ARBA" id="ARBA00022737"/>
    </source>
</evidence>
<dbReference type="WBParaSite" id="ACOC_0000921901-mRNA-1">
    <property type="protein sequence ID" value="ACOC_0000921901-mRNA-1"/>
    <property type="gene ID" value="ACOC_0000921901"/>
</dbReference>
<dbReference type="PANTHER" id="PTHR24637:SF328">
    <property type="entry name" value="NEMATODE CUTICLE COLLAGEN N-TERMINAL DOMAIN-CONTAINING PROTEIN"/>
    <property type="match status" value="1"/>
</dbReference>
<feature type="compositionally biased region" description="Low complexity" evidence="2">
    <location>
        <begin position="248"/>
        <end position="273"/>
    </location>
</feature>
<evidence type="ECO:0000256" key="2">
    <source>
        <dbReference type="SAM" id="MobiDB-lite"/>
    </source>
</evidence>
<sequence length="391" mass="40314">MSPRSVALVATSLGCLALVACLLSFPMILTEISNIHAELDAEIESWKLETDILWKDMNKYGRIRRQAYSYAAPLTRASFSGPQVSVTTPGRPRPNVLQRISTFQSPKVFGDQNIRRPSHRFAAGGHSPDSVGVASSLSSSSNNGNSNHISNSNVFPLTDGAPSNGKNVEHSIIPVQPNENCNCNLENTCPAGPPGPKGVPGFEGPDGIPGIPGIDGKDAEDAKALTQQYDGCFNCPQGPPGLPGPTGKPGARGMRGARGQAAMPGRDGQPGFPGTLGGVGAPGPVGEEGPQGEPGEDVEHQIGLPGAKGEQGPPGEPGDQGLQGDTGAPGQPGPTGVRGPQGEKGDDGAFGPAGEPGEEGEPGKDAEYCPCPKRNAAQIAQAGEYREYRRI</sequence>
<keyword evidence="1" id="KW-0677">Repeat</keyword>
<feature type="compositionally biased region" description="Gly residues" evidence="2">
    <location>
        <begin position="274"/>
        <end position="283"/>
    </location>
</feature>
<dbReference type="Pfam" id="PF01484">
    <property type="entry name" value="Col_cuticle_N"/>
    <property type="match status" value="1"/>
</dbReference>
<organism evidence="6">
    <name type="scientific">Angiostrongylus costaricensis</name>
    <name type="common">Nematode worm</name>
    <dbReference type="NCBI Taxonomy" id="334426"/>
    <lineage>
        <taxon>Eukaryota</taxon>
        <taxon>Metazoa</taxon>
        <taxon>Ecdysozoa</taxon>
        <taxon>Nematoda</taxon>
        <taxon>Chromadorea</taxon>
        <taxon>Rhabditida</taxon>
        <taxon>Rhabditina</taxon>
        <taxon>Rhabditomorpha</taxon>
        <taxon>Strongyloidea</taxon>
        <taxon>Metastrongylidae</taxon>
        <taxon>Angiostrongylus</taxon>
    </lineage>
</organism>
<evidence type="ECO:0000313" key="4">
    <source>
        <dbReference type="EMBL" id="VDM60805.1"/>
    </source>
</evidence>
<protein>
    <submittedName>
        <fullName evidence="6">Col_cuticle_N domain-containing protein</fullName>
    </submittedName>
</protein>
<dbReference type="PANTHER" id="PTHR24637">
    <property type="entry name" value="COLLAGEN"/>
    <property type="match status" value="1"/>
</dbReference>
<gene>
    <name evidence="4" type="ORF">ACOC_LOCUS9220</name>
</gene>
<proteinExistence type="predicted"/>
<evidence type="ECO:0000259" key="3">
    <source>
        <dbReference type="SMART" id="SM01088"/>
    </source>
</evidence>
<dbReference type="Proteomes" id="UP000267027">
    <property type="component" value="Unassembled WGS sequence"/>
</dbReference>
<feature type="region of interest" description="Disordered" evidence="2">
    <location>
        <begin position="118"/>
        <end position="166"/>
    </location>
</feature>
<keyword evidence="5" id="KW-1185">Reference proteome</keyword>
<dbReference type="GO" id="GO:0042302">
    <property type="term" value="F:structural constituent of cuticle"/>
    <property type="evidence" value="ECO:0007669"/>
    <property type="project" value="InterPro"/>
</dbReference>
<feature type="compositionally biased region" description="Low complexity" evidence="2">
    <location>
        <begin position="310"/>
        <end position="325"/>
    </location>
</feature>
<feature type="compositionally biased region" description="Low complexity" evidence="2">
    <location>
        <begin position="284"/>
        <end position="293"/>
    </location>
</feature>
<dbReference type="InterPro" id="IPR008160">
    <property type="entry name" value="Collagen"/>
</dbReference>
<name>A0A0R3PTS7_ANGCS</name>
<reference evidence="4 5" key="2">
    <citation type="submission" date="2018-11" db="EMBL/GenBank/DDBJ databases">
        <authorList>
            <consortium name="Pathogen Informatics"/>
        </authorList>
    </citation>
    <scope>NUCLEOTIDE SEQUENCE [LARGE SCALE GENOMIC DNA]</scope>
    <source>
        <strain evidence="4 5">Costa Rica</strain>
    </source>
</reference>
<feature type="region of interest" description="Disordered" evidence="2">
    <location>
        <begin position="234"/>
        <end position="370"/>
    </location>
</feature>
<evidence type="ECO:0000313" key="6">
    <source>
        <dbReference type="WBParaSite" id="ACOC_0000921901-mRNA-1"/>
    </source>
</evidence>
<accession>A0A0R3PTS7</accession>
<dbReference type="STRING" id="334426.A0A0R3PTS7"/>
<evidence type="ECO:0000313" key="5">
    <source>
        <dbReference type="Proteomes" id="UP000267027"/>
    </source>
</evidence>
<dbReference type="SMART" id="SM01088">
    <property type="entry name" value="Col_cuticle_N"/>
    <property type="match status" value="1"/>
</dbReference>
<dbReference type="Pfam" id="PF01391">
    <property type="entry name" value="Collagen"/>
    <property type="match status" value="1"/>
</dbReference>
<dbReference type="EMBL" id="UYYA01004264">
    <property type="protein sequence ID" value="VDM60805.1"/>
    <property type="molecule type" value="Genomic_DNA"/>
</dbReference>
<dbReference type="InterPro" id="IPR002486">
    <property type="entry name" value="Col_cuticle_N"/>
</dbReference>
<dbReference type="PROSITE" id="PS51257">
    <property type="entry name" value="PROKAR_LIPOPROTEIN"/>
    <property type="match status" value="1"/>
</dbReference>
<dbReference type="OrthoDB" id="5983381at2759"/>
<dbReference type="AlphaFoldDB" id="A0A0R3PTS7"/>
<feature type="domain" description="Nematode cuticle collagen N-terminal" evidence="3">
    <location>
        <begin position="5"/>
        <end position="57"/>
    </location>
</feature>
<reference evidence="6" key="1">
    <citation type="submission" date="2017-02" db="UniProtKB">
        <authorList>
            <consortium name="WormBaseParasite"/>
        </authorList>
    </citation>
    <scope>IDENTIFICATION</scope>
</reference>